<dbReference type="Proteomes" id="UP000030763">
    <property type="component" value="Unassembled WGS sequence"/>
</dbReference>
<dbReference type="InterPro" id="IPR008921">
    <property type="entry name" value="DNA_pol3_clamp-load_cplx_C"/>
</dbReference>
<dbReference type="GO" id="GO:0005524">
    <property type="term" value="F:ATP binding"/>
    <property type="evidence" value="ECO:0007669"/>
    <property type="project" value="UniProtKB-KW"/>
</dbReference>
<dbReference type="RefSeq" id="XP_013338068.1">
    <property type="nucleotide sequence ID" value="XM_013482614.1"/>
</dbReference>
<dbReference type="EMBL" id="HG722082">
    <property type="protein sequence ID" value="CDJ61418.1"/>
    <property type="molecule type" value="Genomic_DNA"/>
</dbReference>
<dbReference type="Pfam" id="PF08542">
    <property type="entry name" value="Rep_fac_C"/>
    <property type="match status" value="1"/>
</dbReference>
<keyword evidence="4" id="KW-0539">Nucleus</keyword>
<name>U6MEC7_EIMMA</name>
<keyword evidence="2" id="KW-0547">Nucleotide-binding</keyword>
<accession>U6MEC7</accession>
<keyword evidence="1" id="KW-0235">DNA replication</keyword>
<protein>
    <recommendedName>
        <fullName evidence="5">Replication factor C C-terminal domain-containing protein</fullName>
    </recommendedName>
</protein>
<organism evidence="6 7">
    <name type="scientific">Eimeria maxima</name>
    <name type="common">Coccidian parasite</name>
    <dbReference type="NCBI Taxonomy" id="5804"/>
    <lineage>
        <taxon>Eukaryota</taxon>
        <taxon>Sar</taxon>
        <taxon>Alveolata</taxon>
        <taxon>Apicomplexa</taxon>
        <taxon>Conoidasida</taxon>
        <taxon>Coccidia</taxon>
        <taxon>Eucoccidiorida</taxon>
        <taxon>Eimeriorina</taxon>
        <taxon>Eimeriidae</taxon>
        <taxon>Eimeria</taxon>
    </lineage>
</organism>
<dbReference type="GO" id="GO:0003689">
    <property type="term" value="F:DNA clamp loader activity"/>
    <property type="evidence" value="ECO:0007669"/>
    <property type="project" value="TreeGrafter"/>
</dbReference>
<feature type="domain" description="Replication factor C C-terminal" evidence="5">
    <location>
        <begin position="130"/>
        <end position="216"/>
    </location>
</feature>
<evidence type="ECO:0000259" key="5">
    <source>
        <dbReference type="Pfam" id="PF08542"/>
    </source>
</evidence>
<dbReference type="GO" id="GO:0005663">
    <property type="term" value="C:DNA replication factor C complex"/>
    <property type="evidence" value="ECO:0007669"/>
    <property type="project" value="TreeGrafter"/>
</dbReference>
<dbReference type="AlphaFoldDB" id="U6MEC7"/>
<dbReference type="InterPro" id="IPR027417">
    <property type="entry name" value="P-loop_NTPase"/>
</dbReference>
<keyword evidence="3" id="KW-0067">ATP-binding</keyword>
<evidence type="ECO:0000256" key="2">
    <source>
        <dbReference type="ARBA" id="ARBA00022741"/>
    </source>
</evidence>
<reference evidence="6" key="2">
    <citation type="submission" date="2013-10" db="EMBL/GenBank/DDBJ databases">
        <authorList>
            <person name="Aslett M."/>
        </authorList>
    </citation>
    <scope>NUCLEOTIDE SEQUENCE [LARGE SCALE GENOMIC DNA]</scope>
    <source>
        <strain evidence="6">Weybridge</strain>
    </source>
</reference>
<dbReference type="Gene3D" id="1.20.272.10">
    <property type="match status" value="1"/>
</dbReference>
<dbReference type="InterPro" id="IPR013748">
    <property type="entry name" value="Rep_factorC_C"/>
</dbReference>
<evidence type="ECO:0000256" key="1">
    <source>
        <dbReference type="ARBA" id="ARBA00022705"/>
    </source>
</evidence>
<dbReference type="GO" id="GO:0003677">
    <property type="term" value="F:DNA binding"/>
    <property type="evidence" value="ECO:0007669"/>
    <property type="project" value="InterPro"/>
</dbReference>
<keyword evidence="7" id="KW-1185">Reference proteome</keyword>
<dbReference type="GO" id="GO:0005634">
    <property type="term" value="C:nucleus"/>
    <property type="evidence" value="ECO:0007669"/>
    <property type="project" value="UniProtKB-SubCell"/>
</dbReference>
<dbReference type="Gene3D" id="3.40.50.300">
    <property type="entry name" value="P-loop containing nucleotide triphosphate hydrolases"/>
    <property type="match status" value="1"/>
</dbReference>
<dbReference type="GeneID" id="25338083"/>
<proteinExistence type="predicted"/>
<dbReference type="SUPFAM" id="SSF48019">
    <property type="entry name" value="post-AAA+ oligomerization domain-like"/>
    <property type="match status" value="1"/>
</dbReference>
<evidence type="ECO:0000313" key="7">
    <source>
        <dbReference type="Proteomes" id="UP000030763"/>
    </source>
</evidence>
<sequence length="237" mass="25990">SGAASSGPPKLKLIILDEADQMTSAAQNALRRRFVVEGLFFAVMETYARNLAFAAVDHRNVDPFIAFSVCSMRFTPLKPEALRRKAEEAAMLESMSVTEDGYEALLRIASMAHPGEPVDGELVHRVLGLPQPSEVKSIMQVLLEKDLRTCSLEFHGLVTRRGYSVRDWVGALHCQMQNMKLPVPVALTLVTRLADIEERLALGSGDYVQLHAIIAAFFEARHALHAPQIPTVAAASS</sequence>
<evidence type="ECO:0000313" key="6">
    <source>
        <dbReference type="EMBL" id="CDJ61418.1"/>
    </source>
</evidence>
<dbReference type="PANTHER" id="PTHR11669">
    <property type="entry name" value="REPLICATION FACTOR C / DNA POLYMERASE III GAMMA-TAU SUBUNIT"/>
    <property type="match status" value="1"/>
</dbReference>
<dbReference type="PANTHER" id="PTHR11669:SF9">
    <property type="entry name" value="REPLICATION FACTOR C SUBUNIT 5"/>
    <property type="match status" value="1"/>
</dbReference>
<dbReference type="GO" id="GO:0006261">
    <property type="term" value="P:DNA-templated DNA replication"/>
    <property type="evidence" value="ECO:0007669"/>
    <property type="project" value="TreeGrafter"/>
</dbReference>
<evidence type="ECO:0000256" key="3">
    <source>
        <dbReference type="ARBA" id="ARBA00022840"/>
    </source>
</evidence>
<evidence type="ECO:0000256" key="4">
    <source>
        <dbReference type="ARBA" id="ARBA00023242"/>
    </source>
</evidence>
<feature type="non-terminal residue" evidence="6">
    <location>
        <position position="1"/>
    </location>
</feature>
<dbReference type="GO" id="GO:0006281">
    <property type="term" value="P:DNA repair"/>
    <property type="evidence" value="ECO:0007669"/>
    <property type="project" value="TreeGrafter"/>
</dbReference>
<reference evidence="6" key="1">
    <citation type="submission" date="2013-10" db="EMBL/GenBank/DDBJ databases">
        <title>Genomic analysis of the causative agents of coccidiosis in chickens.</title>
        <authorList>
            <person name="Reid A.J."/>
            <person name="Blake D."/>
            <person name="Billington K."/>
            <person name="Browne H."/>
            <person name="Dunn M."/>
            <person name="Hung S."/>
            <person name="Kawahara F."/>
            <person name="Miranda-Saavedra D."/>
            <person name="Mourier T."/>
            <person name="Nagra H."/>
            <person name="Otto T.D."/>
            <person name="Rawlings N."/>
            <person name="Sanchez A."/>
            <person name="Sanders M."/>
            <person name="Subramaniam C."/>
            <person name="Tay Y."/>
            <person name="Dear P."/>
            <person name="Doerig C."/>
            <person name="Gruber A."/>
            <person name="Parkinson J."/>
            <person name="Shirley M."/>
            <person name="Wan K.L."/>
            <person name="Berriman M."/>
            <person name="Tomley F."/>
            <person name="Pain A."/>
        </authorList>
    </citation>
    <scope>NUCLEOTIDE SEQUENCE [LARGE SCALE GENOMIC DNA]</scope>
    <source>
        <strain evidence="6">Weybridge</strain>
    </source>
</reference>
<gene>
    <name evidence="6" type="ORF">EMWEY_00040970</name>
</gene>
<dbReference type="OrthoDB" id="4199794at2759"/>
<dbReference type="VEuPathDB" id="ToxoDB:EMWEY_00040970"/>
<dbReference type="InterPro" id="IPR050238">
    <property type="entry name" value="DNA_Rep/Repair_Clamp_Loader"/>
</dbReference>